<dbReference type="AlphaFoldDB" id="B4U3G6"/>
<organism evidence="8 9">
    <name type="scientific">Streptococcus equi subsp. zooepidemicus (strain MGCS10565)</name>
    <dbReference type="NCBI Taxonomy" id="552526"/>
    <lineage>
        <taxon>Bacteria</taxon>
        <taxon>Bacillati</taxon>
        <taxon>Bacillota</taxon>
        <taxon>Bacilli</taxon>
        <taxon>Lactobacillales</taxon>
        <taxon>Streptococcaceae</taxon>
        <taxon>Streptococcus</taxon>
    </lineage>
</organism>
<evidence type="ECO:0008006" key="10">
    <source>
        <dbReference type="Google" id="ProtNLM"/>
    </source>
</evidence>
<protein>
    <recommendedName>
        <fullName evidence="10">Sulfate exporter family transporter</fullName>
    </recommendedName>
</protein>
<proteinExistence type="inferred from homology"/>
<name>B4U3G6_STREM</name>
<dbReference type="HOGENOM" id="CLU_033541_2_1_9"/>
<dbReference type="Proteomes" id="UP000001873">
    <property type="component" value="Chromosome"/>
</dbReference>
<comment type="subcellular location">
    <subcellularLocation>
        <location evidence="1">Cell membrane</location>
        <topology evidence="1">Multi-pass membrane protein</topology>
    </subcellularLocation>
</comment>
<dbReference type="InterPro" id="IPR018383">
    <property type="entry name" value="UPF0324_pro"/>
</dbReference>
<evidence type="ECO:0000256" key="6">
    <source>
        <dbReference type="ARBA" id="ARBA00023136"/>
    </source>
</evidence>
<dbReference type="KEGG" id="sez:Sez_1188"/>
<feature type="transmembrane region" description="Helical" evidence="7">
    <location>
        <begin position="36"/>
        <end position="54"/>
    </location>
</feature>
<feature type="transmembrane region" description="Helical" evidence="7">
    <location>
        <begin position="96"/>
        <end position="113"/>
    </location>
</feature>
<evidence type="ECO:0000256" key="7">
    <source>
        <dbReference type="SAM" id="Phobius"/>
    </source>
</evidence>
<feature type="transmembrane region" description="Helical" evidence="7">
    <location>
        <begin position="321"/>
        <end position="342"/>
    </location>
</feature>
<gene>
    <name evidence="8" type="ordered locus">Sez_1188</name>
</gene>
<dbReference type="Pfam" id="PF03601">
    <property type="entry name" value="Cons_hypoth698"/>
    <property type="match status" value="1"/>
</dbReference>
<evidence type="ECO:0000256" key="1">
    <source>
        <dbReference type="ARBA" id="ARBA00004651"/>
    </source>
</evidence>
<reference evidence="8 9" key="1">
    <citation type="journal article" date="2008" name="PLoS ONE">
        <title>Genome sequence of a lancefield group C Streptococcus zooepidemicus strain causing epidemic nephritis: new information about an old disease.</title>
        <authorList>
            <person name="Beres S.B."/>
            <person name="Sesso R."/>
            <person name="Pinto S.W.L."/>
            <person name="Hoe N.P."/>
            <person name="Porcella S.F."/>
            <person name="Deleo F.R."/>
            <person name="Musser J.M."/>
        </authorList>
    </citation>
    <scope>NUCLEOTIDE SEQUENCE [LARGE SCALE GENOMIC DNA]</scope>
    <source>
        <strain evidence="8 9">MGCS10565</strain>
    </source>
</reference>
<evidence type="ECO:0000313" key="8">
    <source>
        <dbReference type="EMBL" id="ACG62533.1"/>
    </source>
</evidence>
<feature type="transmembrane region" description="Helical" evidence="7">
    <location>
        <begin position="152"/>
        <end position="174"/>
    </location>
</feature>
<dbReference type="PANTHER" id="PTHR30106:SF1">
    <property type="entry name" value="UPF0324 MEMBRANE PROTEIN FN0533"/>
    <property type="match status" value="1"/>
</dbReference>
<keyword evidence="4 7" id="KW-0812">Transmembrane</keyword>
<accession>B4U3G6</accession>
<keyword evidence="5 7" id="KW-1133">Transmembrane helix</keyword>
<evidence type="ECO:0000256" key="3">
    <source>
        <dbReference type="ARBA" id="ARBA00022475"/>
    </source>
</evidence>
<comment type="similarity">
    <text evidence="2">Belongs to the UPF0324 family.</text>
</comment>
<keyword evidence="6 7" id="KW-0472">Membrane</keyword>
<dbReference type="PANTHER" id="PTHR30106">
    <property type="entry name" value="INNER MEMBRANE PROTEIN YEIH-RELATED"/>
    <property type="match status" value="1"/>
</dbReference>
<feature type="transmembrane region" description="Helical" evidence="7">
    <location>
        <begin position="262"/>
        <end position="285"/>
    </location>
</feature>
<evidence type="ECO:0000256" key="5">
    <source>
        <dbReference type="ARBA" id="ARBA00022989"/>
    </source>
</evidence>
<sequence length="345" mass="36537">MEKEIHMLTSLEKLPGVLLCLLLALPAWYLGSLFPIIGAPVFAILLGMLLALVYQKRDYTKSGIALTSKYILQLAVVFLGFGLNVTQVLVVGLQSLPIIVVTIVTALGISYLFKRWLRLPAKTAILVGVGSSICGGSAIAATAPVIDAQDDDIAKAISVIFLFNILAALLFPALGQMLGLSNHGFAIFAGTAVNDTSSVTATATAWDAIHQSNTLDGATIVKLTRTLAIIPITLGLSIYQTKSRQAHTTEGSFSLRKAFPTFIVFFLLASLITTFAASLGLPMAIFHQLKLLSKFFIVMAMAAIGLNTNLVTLVKTGGKAILLGGICWLAITSVSLAMQAALGSW</sequence>
<feature type="transmembrane region" description="Helical" evidence="7">
    <location>
        <begin position="70"/>
        <end position="90"/>
    </location>
</feature>
<keyword evidence="3" id="KW-1003">Cell membrane</keyword>
<feature type="transmembrane region" description="Helical" evidence="7">
    <location>
        <begin position="291"/>
        <end position="314"/>
    </location>
</feature>
<evidence type="ECO:0000256" key="2">
    <source>
        <dbReference type="ARBA" id="ARBA00007977"/>
    </source>
</evidence>
<feature type="transmembrane region" description="Helical" evidence="7">
    <location>
        <begin position="125"/>
        <end position="146"/>
    </location>
</feature>
<dbReference type="GO" id="GO:0005886">
    <property type="term" value="C:plasma membrane"/>
    <property type="evidence" value="ECO:0007669"/>
    <property type="project" value="UniProtKB-SubCell"/>
</dbReference>
<evidence type="ECO:0000256" key="4">
    <source>
        <dbReference type="ARBA" id="ARBA00022692"/>
    </source>
</evidence>
<evidence type="ECO:0000313" key="9">
    <source>
        <dbReference type="Proteomes" id="UP000001873"/>
    </source>
</evidence>
<dbReference type="EMBL" id="CP001129">
    <property type="protein sequence ID" value="ACG62533.1"/>
    <property type="molecule type" value="Genomic_DNA"/>
</dbReference>